<evidence type="ECO:0000256" key="2">
    <source>
        <dbReference type="ARBA" id="ARBA00022490"/>
    </source>
</evidence>
<evidence type="ECO:0000256" key="4">
    <source>
        <dbReference type="ARBA" id="ARBA00022679"/>
    </source>
</evidence>
<keyword evidence="7 10" id="KW-1208">Phospholipid metabolism</keyword>
<evidence type="ECO:0000256" key="9">
    <source>
        <dbReference type="ARBA" id="ARBA00046608"/>
    </source>
</evidence>
<dbReference type="Gene3D" id="3.40.718.10">
    <property type="entry name" value="Isopropylmalate Dehydrogenase"/>
    <property type="match status" value="1"/>
</dbReference>
<keyword evidence="5 10" id="KW-0443">Lipid metabolism</keyword>
<evidence type="ECO:0000313" key="11">
    <source>
        <dbReference type="EMBL" id="BBL69983.1"/>
    </source>
</evidence>
<keyword evidence="6 10" id="KW-0594">Phospholipid biosynthesis</keyword>
<dbReference type="AlphaFoldDB" id="A0A8D4VKU8"/>
<dbReference type="EMBL" id="AP019782">
    <property type="protein sequence ID" value="BBL69983.1"/>
    <property type="molecule type" value="Genomic_DNA"/>
</dbReference>
<dbReference type="InterPro" id="IPR003664">
    <property type="entry name" value="FA_synthesis"/>
</dbReference>
<dbReference type="PANTHER" id="PTHR30100:SF1">
    <property type="entry name" value="PHOSPHATE ACYLTRANSFERASE"/>
    <property type="match status" value="1"/>
</dbReference>
<dbReference type="GO" id="GO:0008654">
    <property type="term" value="P:phospholipid biosynthetic process"/>
    <property type="evidence" value="ECO:0007669"/>
    <property type="project" value="UniProtKB-KW"/>
</dbReference>
<dbReference type="KEGG" id="moz:MoryE10_05890"/>
<evidence type="ECO:0000256" key="1">
    <source>
        <dbReference type="ARBA" id="ARBA00001232"/>
    </source>
</evidence>
<dbReference type="Pfam" id="PF02504">
    <property type="entry name" value="FA_synthesis"/>
    <property type="match status" value="1"/>
</dbReference>
<dbReference type="RefSeq" id="WP_082411326.1">
    <property type="nucleotide sequence ID" value="NZ_AP019782.1"/>
</dbReference>
<keyword evidence="4 10" id="KW-0808">Transferase</keyword>
<dbReference type="GO" id="GO:0043811">
    <property type="term" value="F:phosphate:acyl-[acyl carrier protein] acyltransferase activity"/>
    <property type="evidence" value="ECO:0007669"/>
    <property type="project" value="UniProtKB-UniRule"/>
</dbReference>
<reference evidence="11" key="1">
    <citation type="submission" date="2019-06" db="EMBL/GenBank/DDBJ databases">
        <title>Complete genome sequence of Methylogaea oryzae strain JCM16910.</title>
        <authorList>
            <person name="Asakawa S."/>
        </authorList>
    </citation>
    <scope>NUCLEOTIDE SEQUENCE</scope>
    <source>
        <strain evidence="11">E10</strain>
    </source>
</reference>
<dbReference type="SUPFAM" id="SSF53659">
    <property type="entry name" value="Isocitrate/Isopropylmalate dehydrogenase-like"/>
    <property type="match status" value="1"/>
</dbReference>
<evidence type="ECO:0000256" key="7">
    <source>
        <dbReference type="ARBA" id="ARBA00023264"/>
    </source>
</evidence>
<evidence type="ECO:0000256" key="3">
    <source>
        <dbReference type="ARBA" id="ARBA00022516"/>
    </source>
</evidence>
<organism evidence="11 12">
    <name type="scientific">Methylogaea oryzae</name>
    <dbReference type="NCBI Taxonomy" id="1295382"/>
    <lineage>
        <taxon>Bacteria</taxon>
        <taxon>Pseudomonadati</taxon>
        <taxon>Pseudomonadota</taxon>
        <taxon>Gammaproteobacteria</taxon>
        <taxon>Methylococcales</taxon>
        <taxon>Methylococcaceae</taxon>
        <taxon>Methylogaea</taxon>
    </lineage>
</organism>
<comment type="similarity">
    <text evidence="10">Belongs to the PlsX family.</text>
</comment>
<evidence type="ECO:0000256" key="5">
    <source>
        <dbReference type="ARBA" id="ARBA00023098"/>
    </source>
</evidence>
<evidence type="ECO:0000256" key="6">
    <source>
        <dbReference type="ARBA" id="ARBA00023209"/>
    </source>
</evidence>
<protein>
    <recommendedName>
        <fullName evidence="8 10">Phosphate acyltransferase</fullName>
        <ecNumber evidence="8 10">2.3.1.274</ecNumber>
    </recommendedName>
    <alternativeName>
        <fullName evidence="10">Acyl-ACP phosphotransacylase</fullName>
    </alternativeName>
    <alternativeName>
        <fullName evidence="10">Acyl-[acyl-carrier-protein]--phosphate acyltransferase</fullName>
    </alternativeName>
    <alternativeName>
        <fullName evidence="10">Phosphate-acyl-ACP acyltransferase</fullName>
    </alternativeName>
</protein>
<dbReference type="EC" id="2.3.1.274" evidence="8 10"/>
<name>A0A8D4VKU8_9GAMM</name>
<comment type="subunit">
    <text evidence="9 10">Homodimer. Probably interacts with PlsY.</text>
</comment>
<comment type="pathway">
    <text evidence="10">Lipid metabolism; phospholipid metabolism.</text>
</comment>
<accession>A0A8D4VKU8</accession>
<keyword evidence="2 10" id="KW-0963">Cytoplasm</keyword>
<comment type="catalytic activity">
    <reaction evidence="1 10">
        <text>a fatty acyl-[ACP] + phosphate = an acyl phosphate + holo-[ACP]</text>
        <dbReference type="Rhea" id="RHEA:42292"/>
        <dbReference type="Rhea" id="RHEA-COMP:9685"/>
        <dbReference type="Rhea" id="RHEA-COMP:14125"/>
        <dbReference type="ChEBI" id="CHEBI:43474"/>
        <dbReference type="ChEBI" id="CHEBI:59918"/>
        <dbReference type="ChEBI" id="CHEBI:64479"/>
        <dbReference type="ChEBI" id="CHEBI:138651"/>
        <dbReference type="EC" id="2.3.1.274"/>
    </reaction>
</comment>
<dbReference type="HAMAP" id="MF_00019">
    <property type="entry name" value="PlsX"/>
    <property type="match status" value="1"/>
</dbReference>
<sequence>MTKKPTIALDAMGGDHGPDVTVPAALDSLERNPDLSVILVGDESELKKRLPADGRFAGRLSIHHASERVEMDDSPAKVLRNKKDSSMRVALNLVRDGVADACVSAGNTGALMALARFVLKTLPGIDRPAIISAVPSRHGHTHMLDLGANVDCTAENLYQFAVMGYELVRALENLDRPRVGLLNIGEEEIKGNEQVKQAYKLLEDSYLNFIGYVEGDDIYLEEVDIVVADGFVGNISLKTSEGLAKMIGEALKQSFGRNLFTKLAGLAAMPVLSAFKKRFDPRQYNGASFVGLRGIVVKSHGNADRVALANAIRMAVIEVEKGVPMLIGQRIESIFADSQGDESKRKSA</sequence>
<dbReference type="PIRSF" id="PIRSF002465">
    <property type="entry name" value="Phsphlp_syn_PlsX"/>
    <property type="match status" value="1"/>
</dbReference>
<proteinExistence type="inferred from homology"/>
<comment type="subcellular location">
    <subcellularLocation>
        <location evidence="10">Cytoplasm</location>
    </subcellularLocation>
    <text evidence="10">Associated with the membrane possibly through PlsY.</text>
</comment>
<keyword evidence="12" id="KW-1185">Reference proteome</keyword>
<dbReference type="PANTHER" id="PTHR30100">
    <property type="entry name" value="FATTY ACID/PHOSPHOLIPID SYNTHESIS PROTEIN PLSX"/>
    <property type="match status" value="1"/>
</dbReference>
<keyword evidence="11" id="KW-0012">Acyltransferase</keyword>
<dbReference type="InterPro" id="IPR012281">
    <property type="entry name" value="Phospholipid_synth_PlsX-like"/>
</dbReference>
<comment type="function">
    <text evidence="10">Catalyzes the reversible formation of acyl-phosphate (acyl-PO(4)) from acyl-[acyl-carrier-protein] (acyl-ACP). This enzyme utilizes acyl-ACP as fatty acyl donor, but not acyl-CoA.</text>
</comment>
<dbReference type="Proteomes" id="UP000824988">
    <property type="component" value="Chromosome"/>
</dbReference>
<evidence type="ECO:0000313" key="12">
    <source>
        <dbReference type="Proteomes" id="UP000824988"/>
    </source>
</evidence>
<dbReference type="GO" id="GO:0006633">
    <property type="term" value="P:fatty acid biosynthetic process"/>
    <property type="evidence" value="ECO:0007669"/>
    <property type="project" value="UniProtKB-UniRule"/>
</dbReference>
<evidence type="ECO:0000256" key="8">
    <source>
        <dbReference type="ARBA" id="ARBA00024069"/>
    </source>
</evidence>
<keyword evidence="3 10" id="KW-0444">Lipid biosynthesis</keyword>
<dbReference type="GO" id="GO:0005737">
    <property type="term" value="C:cytoplasm"/>
    <property type="evidence" value="ECO:0007669"/>
    <property type="project" value="UniProtKB-SubCell"/>
</dbReference>
<dbReference type="UniPathway" id="UPA00085"/>
<dbReference type="NCBIfam" id="TIGR00182">
    <property type="entry name" value="plsX"/>
    <property type="match status" value="1"/>
</dbReference>
<evidence type="ECO:0000256" key="10">
    <source>
        <dbReference type="HAMAP-Rule" id="MF_00019"/>
    </source>
</evidence>
<gene>
    <name evidence="10 11" type="primary">plsX</name>
    <name evidence="11" type="ORF">MoryE10_05890</name>
</gene>